<dbReference type="AlphaFoldDB" id="A0A652ZVU6"/>
<feature type="compositionally biased region" description="Polar residues" evidence="1">
    <location>
        <begin position="329"/>
        <end position="345"/>
    </location>
</feature>
<organism evidence="2">
    <name type="scientific">uncultured Spirochaetota bacterium</name>
    <dbReference type="NCBI Taxonomy" id="460511"/>
    <lineage>
        <taxon>Bacteria</taxon>
        <taxon>Pseudomonadati</taxon>
        <taxon>Spirochaetota</taxon>
        <taxon>environmental samples</taxon>
    </lineage>
</organism>
<name>A0A652ZVU6_9SPIR</name>
<reference evidence="2" key="1">
    <citation type="submission" date="2018-07" db="EMBL/GenBank/DDBJ databases">
        <authorList>
            <consortium name="Genoscope - CEA"/>
            <person name="William W."/>
        </authorList>
    </citation>
    <scope>NUCLEOTIDE SEQUENCE</scope>
    <source>
        <strain evidence="2">IK1</strain>
    </source>
</reference>
<feature type="region of interest" description="Disordered" evidence="1">
    <location>
        <begin position="574"/>
        <end position="596"/>
    </location>
</feature>
<accession>A0A652ZVU6</accession>
<proteinExistence type="predicted"/>
<gene>
    <name evidence="2" type="ORF">TRIP_E230079</name>
</gene>
<dbReference type="EMBL" id="UPXP01000016">
    <property type="protein sequence ID" value="VBB39896.1"/>
    <property type="molecule type" value="Genomic_DNA"/>
</dbReference>
<protein>
    <submittedName>
        <fullName evidence="2">Uncharacterized protein</fullName>
    </submittedName>
</protein>
<sequence>MGLFDANNASLQLLIGARQKKKEDAREEERLAMEKRQNLFGNITGALQSAGSLAKAGFDVYDSLKLAPKREESAHKNALELVQREHENRSAEAASERVWTSEEKRLDRAQEWGLTAFKESKLDSRLQTEFWNDINAMREKGSIDSTHLKEKYGYDEALQENAQAHEKAMQDDSQEWQSEEKKLDRVQEWGLTSFKENKLDSRTASQLLNDIALMREKGVIDTELLQTKYNFDLSLLDDTQAHEAAMQDDAQDFEENQARLNRIQEWGVTSFKESKLDSRMAQELLNDIAVMKEKGVIDEKLLKTKYGFDEALLNDTQAHESALQDDQQEFQGSQRDTELSFTKEQNQLDRDQEMELERFKTSSQDSRLEKEFLHDLSMMREKGAIDFAALDKKYGLDLALQNDQQGYEAGEADKDRQNRIDVAGIEAAGQQAITTMRGKQDTEGAIDSVYSSSSSAYTTAIDSASASLAATSGKANPSPALINAEASKFLFMDYTGFTASGKTELAENARRAFEMINGPGSLERYSLNPPAASKDTKAIGQPNLGVLGGNANAAPPPAPYTSWEEYMNDLALGRVRQPNGSNPENRGVKNFTGGAR</sequence>
<feature type="region of interest" description="Disordered" evidence="1">
    <location>
        <begin position="326"/>
        <end position="350"/>
    </location>
</feature>
<evidence type="ECO:0000313" key="2">
    <source>
        <dbReference type="EMBL" id="VBB39896.1"/>
    </source>
</evidence>
<evidence type="ECO:0000256" key="1">
    <source>
        <dbReference type="SAM" id="MobiDB-lite"/>
    </source>
</evidence>